<dbReference type="Gene3D" id="3.30.930.10">
    <property type="entry name" value="Bira Bifunctional Protein, Domain 2"/>
    <property type="match status" value="1"/>
</dbReference>
<dbReference type="EC" id="2.3.1.181" evidence="5 6"/>
<dbReference type="EMBL" id="MLAW01000001">
    <property type="protein sequence ID" value="OJJ27539.1"/>
    <property type="molecule type" value="Genomic_DNA"/>
</dbReference>
<dbReference type="PANTHER" id="PTHR10993:SF7">
    <property type="entry name" value="LIPOYLTRANSFERASE 2, MITOCHONDRIAL-RELATED"/>
    <property type="match status" value="1"/>
</dbReference>
<feature type="domain" description="BPL/LPL catalytic" evidence="10">
    <location>
        <begin position="39"/>
        <end position="217"/>
    </location>
</feature>
<evidence type="ECO:0000256" key="1">
    <source>
        <dbReference type="ARBA" id="ARBA00004821"/>
    </source>
</evidence>
<keyword evidence="5" id="KW-0963">Cytoplasm</keyword>
<dbReference type="Proteomes" id="UP000183940">
    <property type="component" value="Unassembled WGS sequence"/>
</dbReference>
<comment type="caution">
    <text evidence="11">The sequence shown here is derived from an EMBL/GenBank/DDBJ whole genome shotgun (WGS) entry which is preliminary data.</text>
</comment>
<keyword evidence="12" id="KW-1185">Reference proteome</keyword>
<protein>
    <recommendedName>
        <fullName evidence="5 6">Octanoyltransferase</fullName>
        <ecNumber evidence="5 6">2.3.1.181</ecNumber>
    </recommendedName>
    <alternativeName>
        <fullName evidence="5">Lipoate-protein ligase B</fullName>
    </alternativeName>
    <alternativeName>
        <fullName evidence="5">Lipoyl/octanoyl transferase</fullName>
    </alternativeName>
    <alternativeName>
        <fullName evidence="5">Octanoyl-[acyl-carrier-protein]-protein N-octanoyltransferase</fullName>
    </alternativeName>
</protein>
<dbReference type="Pfam" id="PF21948">
    <property type="entry name" value="LplA-B_cat"/>
    <property type="match status" value="1"/>
</dbReference>
<dbReference type="SUPFAM" id="SSF55681">
    <property type="entry name" value="Class II aaRS and biotin synthetases"/>
    <property type="match status" value="1"/>
</dbReference>
<comment type="miscellaneous">
    <text evidence="5">In the reaction, the free carboxyl group of octanoic acid is attached via an amide linkage to the epsilon-amino group of a specific lysine residue of lipoyl domains of lipoate-dependent enzymes.</text>
</comment>
<evidence type="ECO:0000256" key="8">
    <source>
        <dbReference type="PIRSR" id="PIRSR016262-2"/>
    </source>
</evidence>
<evidence type="ECO:0000256" key="2">
    <source>
        <dbReference type="ARBA" id="ARBA00022679"/>
    </source>
</evidence>
<organism evidence="11 12">
    <name type="scientific">Roseofilum reptotaenium AO1-A</name>
    <dbReference type="NCBI Taxonomy" id="1925591"/>
    <lineage>
        <taxon>Bacteria</taxon>
        <taxon>Bacillati</taxon>
        <taxon>Cyanobacteriota</taxon>
        <taxon>Cyanophyceae</taxon>
        <taxon>Desertifilales</taxon>
        <taxon>Desertifilaceae</taxon>
        <taxon>Roseofilum</taxon>
    </lineage>
</organism>
<dbReference type="AlphaFoldDB" id="A0A1L9QY15"/>
<dbReference type="GO" id="GO:0005737">
    <property type="term" value="C:cytoplasm"/>
    <property type="evidence" value="ECO:0007669"/>
    <property type="project" value="UniProtKB-SubCell"/>
</dbReference>
<dbReference type="STRING" id="1925591.BI308_00805"/>
<evidence type="ECO:0000259" key="10">
    <source>
        <dbReference type="PROSITE" id="PS51733"/>
    </source>
</evidence>
<evidence type="ECO:0000256" key="3">
    <source>
        <dbReference type="ARBA" id="ARBA00023315"/>
    </source>
</evidence>
<dbReference type="GO" id="GO:0033819">
    <property type="term" value="F:lipoyl(octanoyl) transferase activity"/>
    <property type="evidence" value="ECO:0007669"/>
    <property type="project" value="UniProtKB-EC"/>
</dbReference>
<dbReference type="InterPro" id="IPR020605">
    <property type="entry name" value="Octanoyltransferase_CS"/>
</dbReference>
<feature type="binding site" evidence="5 8">
    <location>
        <begin position="81"/>
        <end position="88"/>
    </location>
    <ligand>
        <name>substrate</name>
    </ligand>
</feature>
<sequence length="220" mass="25089">MGLEAIAARGCQVWQLGLLPYERTWQWQQELVAERRENPELEDVLMLLEHPPVYTLGRGATLDFLKFDPDRPPAELHRVERGGEVTYHCPGQLVGYPILNLTYYQRDLHWYLRQLETVLIETLRVYGLRADRIPGLTGVWLNGYKVGAIGIKVSRWITMHGFSLNVNPDLEGFKAIVPCGIGDRPVGTLAQFAPHISLTDIRQTLPEIFAQVFQVSLVMR</sequence>
<dbReference type="NCBIfam" id="NF010925">
    <property type="entry name" value="PRK14345.1"/>
    <property type="match status" value="1"/>
</dbReference>
<dbReference type="UniPathway" id="UPA00538">
    <property type="reaction ID" value="UER00592"/>
</dbReference>
<keyword evidence="3 5" id="KW-0012">Acyltransferase</keyword>
<comment type="catalytic activity">
    <reaction evidence="5 6">
        <text>octanoyl-[ACP] + L-lysyl-[protein] = N(6)-octanoyl-L-lysyl-[protein] + holo-[ACP] + H(+)</text>
        <dbReference type="Rhea" id="RHEA:17665"/>
        <dbReference type="Rhea" id="RHEA-COMP:9636"/>
        <dbReference type="Rhea" id="RHEA-COMP:9685"/>
        <dbReference type="Rhea" id="RHEA-COMP:9752"/>
        <dbReference type="Rhea" id="RHEA-COMP:9928"/>
        <dbReference type="ChEBI" id="CHEBI:15378"/>
        <dbReference type="ChEBI" id="CHEBI:29969"/>
        <dbReference type="ChEBI" id="CHEBI:64479"/>
        <dbReference type="ChEBI" id="CHEBI:78463"/>
        <dbReference type="ChEBI" id="CHEBI:78809"/>
        <dbReference type="EC" id="2.3.1.181"/>
    </reaction>
</comment>
<evidence type="ECO:0000256" key="5">
    <source>
        <dbReference type="HAMAP-Rule" id="MF_00013"/>
    </source>
</evidence>
<feature type="binding site" evidence="5 8">
    <location>
        <begin position="161"/>
        <end position="163"/>
    </location>
    <ligand>
        <name>substrate</name>
    </ligand>
</feature>
<comment type="similarity">
    <text evidence="5 6">Belongs to the LipB family.</text>
</comment>
<evidence type="ECO:0000256" key="4">
    <source>
        <dbReference type="ARBA" id="ARBA00024732"/>
    </source>
</evidence>
<evidence type="ECO:0000313" key="12">
    <source>
        <dbReference type="Proteomes" id="UP000183940"/>
    </source>
</evidence>
<dbReference type="NCBIfam" id="TIGR00214">
    <property type="entry name" value="lipB"/>
    <property type="match status" value="1"/>
</dbReference>
<dbReference type="InterPro" id="IPR045864">
    <property type="entry name" value="aa-tRNA-synth_II/BPL/LPL"/>
</dbReference>
<dbReference type="InterPro" id="IPR004143">
    <property type="entry name" value="BPL_LPL_catalytic"/>
</dbReference>
<dbReference type="PIRSF" id="PIRSF016262">
    <property type="entry name" value="LPLase"/>
    <property type="match status" value="1"/>
</dbReference>
<evidence type="ECO:0000313" key="11">
    <source>
        <dbReference type="EMBL" id="OJJ27539.1"/>
    </source>
</evidence>
<reference evidence="11" key="1">
    <citation type="submission" date="2016-10" db="EMBL/GenBank/DDBJ databases">
        <title>CRISPR-Cas defence system in Roseofilum reptotaenium: evidence of a bacteriophage-cyanobacterium arms race in the coral black band disease.</title>
        <authorList>
            <person name="Buerger P."/>
            <person name="Wood-Charlson E.M."/>
            <person name="Weynberg K.D."/>
            <person name="Willis B."/>
            <person name="Van Oppen M.J."/>
        </authorList>
    </citation>
    <scope>NUCLEOTIDE SEQUENCE [LARGE SCALE GENOMIC DNA]</scope>
    <source>
        <strain evidence="11">AO1-A</strain>
    </source>
</reference>
<feature type="active site" description="Acyl-thioester intermediate" evidence="5 7">
    <location>
        <position position="179"/>
    </location>
</feature>
<keyword evidence="2 5" id="KW-0808">Transferase</keyword>
<dbReference type="InterPro" id="IPR000544">
    <property type="entry name" value="Octanoyltransferase"/>
</dbReference>
<evidence type="ECO:0000256" key="9">
    <source>
        <dbReference type="PIRSR" id="PIRSR016262-3"/>
    </source>
</evidence>
<dbReference type="HAMAP" id="MF_00013">
    <property type="entry name" value="LipB"/>
    <property type="match status" value="1"/>
</dbReference>
<dbReference type="CDD" id="cd16444">
    <property type="entry name" value="LipB"/>
    <property type="match status" value="1"/>
</dbReference>
<comment type="subcellular location">
    <subcellularLocation>
        <location evidence="5">Cytoplasm</location>
    </subcellularLocation>
</comment>
<comment type="function">
    <text evidence="4 5 6">Catalyzes the transfer of endogenously produced octanoic acid from octanoyl-acyl-carrier-protein onto the lipoyl domains of lipoate-dependent enzymes. Lipoyl-ACP can also act as a substrate although octanoyl-ACP is likely to be the physiological substrate.</text>
</comment>
<evidence type="ECO:0000256" key="7">
    <source>
        <dbReference type="PIRSR" id="PIRSR016262-1"/>
    </source>
</evidence>
<gene>
    <name evidence="5" type="primary">lipB</name>
    <name evidence="11" type="ORF">BI308_00805</name>
</gene>
<name>A0A1L9QY15_9CYAN</name>
<feature type="site" description="Lowers pKa of active site Cys" evidence="5 9">
    <location>
        <position position="145"/>
    </location>
</feature>
<dbReference type="PANTHER" id="PTHR10993">
    <property type="entry name" value="OCTANOYLTRANSFERASE"/>
    <property type="match status" value="1"/>
</dbReference>
<evidence type="ECO:0000256" key="6">
    <source>
        <dbReference type="PIRNR" id="PIRNR016262"/>
    </source>
</evidence>
<proteinExistence type="inferred from homology"/>
<dbReference type="PROSITE" id="PS51733">
    <property type="entry name" value="BPL_LPL_CATALYTIC"/>
    <property type="match status" value="1"/>
</dbReference>
<accession>A0A1L9QY15</accession>
<dbReference type="GO" id="GO:0009249">
    <property type="term" value="P:protein lipoylation"/>
    <property type="evidence" value="ECO:0007669"/>
    <property type="project" value="InterPro"/>
</dbReference>
<comment type="pathway">
    <text evidence="1 5 6">Protein modification; protein lipoylation via endogenous pathway; protein N(6)-(lipoyl)lysine from octanoyl-[acyl-carrier-protein]: step 1/2.</text>
</comment>
<dbReference type="PROSITE" id="PS01313">
    <property type="entry name" value="LIPB"/>
    <property type="match status" value="1"/>
</dbReference>
<feature type="binding site" evidence="5 8">
    <location>
        <begin position="148"/>
        <end position="150"/>
    </location>
    <ligand>
        <name>substrate</name>
    </ligand>
</feature>